<dbReference type="InterPro" id="IPR011990">
    <property type="entry name" value="TPR-like_helical_dom_sf"/>
</dbReference>
<protein>
    <submittedName>
        <fullName evidence="5">Predicted ATPase</fullName>
    </submittedName>
</protein>
<dbReference type="Pfam" id="PF25872">
    <property type="entry name" value="HTH_77"/>
    <property type="match status" value="1"/>
</dbReference>
<dbReference type="GO" id="GO:0000160">
    <property type="term" value="P:phosphorelay signal transduction system"/>
    <property type="evidence" value="ECO:0007669"/>
    <property type="project" value="InterPro"/>
</dbReference>
<dbReference type="SMART" id="SM01043">
    <property type="entry name" value="BTAD"/>
    <property type="match status" value="1"/>
</dbReference>
<accession>A0A239JNV7</accession>
<organism evidence="5 6">
    <name type="scientific">Streptosporangium subroseum</name>
    <dbReference type="NCBI Taxonomy" id="106412"/>
    <lineage>
        <taxon>Bacteria</taxon>
        <taxon>Bacillati</taxon>
        <taxon>Actinomycetota</taxon>
        <taxon>Actinomycetes</taxon>
        <taxon>Streptosporangiales</taxon>
        <taxon>Streptosporangiaceae</taxon>
        <taxon>Streptosporangium</taxon>
    </lineage>
</organism>
<dbReference type="OrthoDB" id="3194665at2"/>
<dbReference type="Proteomes" id="UP000198282">
    <property type="component" value="Unassembled WGS sequence"/>
</dbReference>
<dbReference type="GO" id="GO:0006355">
    <property type="term" value="P:regulation of DNA-templated transcription"/>
    <property type="evidence" value="ECO:0007669"/>
    <property type="project" value="InterPro"/>
</dbReference>
<dbReference type="SUPFAM" id="SSF46894">
    <property type="entry name" value="C-terminal effector domain of the bipartite response regulators"/>
    <property type="match status" value="1"/>
</dbReference>
<proteinExistence type="inferred from homology"/>
<dbReference type="Gene3D" id="1.25.40.10">
    <property type="entry name" value="Tetratricopeptide repeat domain"/>
    <property type="match status" value="2"/>
</dbReference>
<dbReference type="GO" id="GO:0003677">
    <property type="term" value="F:DNA binding"/>
    <property type="evidence" value="ECO:0007669"/>
    <property type="project" value="UniProtKB-UniRule"/>
</dbReference>
<dbReference type="InterPro" id="IPR049945">
    <property type="entry name" value="AAA_22"/>
</dbReference>
<dbReference type="InterPro" id="IPR005158">
    <property type="entry name" value="BTAD"/>
</dbReference>
<gene>
    <name evidence="5" type="ORF">SAMN05216276_102398</name>
</gene>
<dbReference type="Pfam" id="PF13401">
    <property type="entry name" value="AAA_22"/>
    <property type="match status" value="1"/>
</dbReference>
<keyword evidence="6" id="KW-1185">Reference proteome</keyword>
<dbReference type="SUPFAM" id="SSF48452">
    <property type="entry name" value="TPR-like"/>
    <property type="match status" value="3"/>
</dbReference>
<dbReference type="Gene3D" id="1.10.10.10">
    <property type="entry name" value="Winged helix-like DNA-binding domain superfamily/Winged helix DNA-binding domain"/>
    <property type="match status" value="1"/>
</dbReference>
<dbReference type="SUPFAM" id="SSF52540">
    <property type="entry name" value="P-loop containing nucleoside triphosphate hydrolases"/>
    <property type="match status" value="1"/>
</dbReference>
<evidence type="ECO:0000256" key="3">
    <source>
        <dbReference type="PROSITE-ProRule" id="PRU01091"/>
    </source>
</evidence>
<dbReference type="InterPro" id="IPR027417">
    <property type="entry name" value="P-loop_NTPase"/>
</dbReference>
<evidence type="ECO:0000313" key="5">
    <source>
        <dbReference type="EMBL" id="SNT07527.1"/>
    </source>
</evidence>
<dbReference type="CDD" id="cd15831">
    <property type="entry name" value="BTAD"/>
    <property type="match status" value="1"/>
</dbReference>
<dbReference type="InterPro" id="IPR058852">
    <property type="entry name" value="HTH_77"/>
</dbReference>
<dbReference type="PANTHER" id="PTHR47691">
    <property type="entry name" value="REGULATOR-RELATED"/>
    <property type="match status" value="1"/>
</dbReference>
<dbReference type="Pfam" id="PF00486">
    <property type="entry name" value="Trans_reg_C"/>
    <property type="match status" value="1"/>
</dbReference>
<reference evidence="5 6" key="1">
    <citation type="submission" date="2017-06" db="EMBL/GenBank/DDBJ databases">
        <authorList>
            <person name="Kim H.J."/>
            <person name="Triplett B.A."/>
        </authorList>
    </citation>
    <scope>NUCLEOTIDE SEQUENCE [LARGE SCALE GENOMIC DNA]</scope>
    <source>
        <strain evidence="5 6">CGMCC 4.2132</strain>
    </source>
</reference>
<feature type="DNA-binding region" description="OmpR/PhoB-type" evidence="3">
    <location>
        <begin position="1"/>
        <end position="101"/>
    </location>
</feature>
<dbReference type="AlphaFoldDB" id="A0A239JNV7"/>
<dbReference type="GO" id="GO:0016887">
    <property type="term" value="F:ATP hydrolysis activity"/>
    <property type="evidence" value="ECO:0007669"/>
    <property type="project" value="InterPro"/>
</dbReference>
<dbReference type="InterPro" id="IPR001867">
    <property type="entry name" value="OmpR/PhoB-type_DNA-bd"/>
</dbReference>
<dbReference type="PROSITE" id="PS51755">
    <property type="entry name" value="OMPR_PHOB"/>
    <property type="match status" value="1"/>
</dbReference>
<evidence type="ECO:0000313" key="6">
    <source>
        <dbReference type="Proteomes" id="UP000198282"/>
    </source>
</evidence>
<comment type="similarity">
    <text evidence="1">Belongs to the AfsR/DnrI/RedD regulatory family.</text>
</comment>
<dbReference type="SMART" id="SM00862">
    <property type="entry name" value="Trans_reg_C"/>
    <property type="match status" value="1"/>
</dbReference>
<feature type="domain" description="OmpR/PhoB-type" evidence="4">
    <location>
        <begin position="1"/>
        <end position="101"/>
    </location>
</feature>
<keyword evidence="2 3" id="KW-0238">DNA-binding</keyword>
<evidence type="ECO:0000256" key="2">
    <source>
        <dbReference type="ARBA" id="ARBA00023125"/>
    </source>
</evidence>
<dbReference type="PANTHER" id="PTHR47691:SF3">
    <property type="entry name" value="HTH-TYPE TRANSCRIPTIONAL REGULATOR RV0890C-RELATED"/>
    <property type="match status" value="1"/>
</dbReference>
<dbReference type="PRINTS" id="PR00364">
    <property type="entry name" value="DISEASERSIST"/>
</dbReference>
<dbReference type="InterPro" id="IPR016032">
    <property type="entry name" value="Sig_transdc_resp-reg_C-effctor"/>
</dbReference>
<name>A0A239JNV7_9ACTN</name>
<dbReference type="Pfam" id="PF03704">
    <property type="entry name" value="BTAD"/>
    <property type="match status" value="1"/>
</dbReference>
<dbReference type="RefSeq" id="WP_089209462.1">
    <property type="nucleotide sequence ID" value="NZ_FZOD01000023.1"/>
</dbReference>
<sequence>MRFGILGPVEARSTEGDLVSVGGPRLRALLALLLVDADRVVTVERMIDGLYGETPQSGAANALQSQVSRLRRGLRNRVEFHPAGYRLVVDREDVDAHRFERLAREGRRALAAGDHPRAAGLLREGLGLWRGAALADVSDAPFASAQAARLEELRIAAFEDLADAELALGEHRGIVTELQEMVAAHPVRERLRGQLMRALYGAGRQAEALLAFEDARRTLAEEVGADPSAELAEVHLAVLLATPSLAARLTLPAQFSSFVGRGEELARVGGLLGGARLVTLTGAGGVGKTRLAIEAARRQAGEVCFVDLASLGEGAEVAQVVIAALGLRESGPLPPVSGSPDSDTRLVTGLAGRRMLLVLDNCEHLVGEVARLVRRLLGACPELRVLATSRETLGITGESLCPLSPLALPALGAAPEEALGYPAVRLFADRVAAVRPEFEVNAGNVETVLRICATLDGLPLAIELAAARLRSLTVDEVAARLDDRFGLLSRGDRTAAARHRTLRAVIEWSWDLLDENERLLARRLTVFSGGATLEAAARICGVPDAADLMAGLVDKSLVEADGGRYRMLDTVRAFCVERLTDTGEQEELRRAHAVYFLDFAETADPRLRGAEQLGWMARLTAEHGNLHAALRWAVRADTELGLRLVAALSWYWWLSGLRDESAPLAAELIDVLGARSITSGPSPGPPPGLAEEYVLCVVNAAGGSSALERIQSSTIPPGQWLRRPQLLLLFSMAGGPRPAGLPIPPGLLGPDPWSQGLGRLDEGFRRLFSGEPARAEAAFRQALDSFRSIGDRWGIANSLDRLAELAGWRGDRGRSLALTEEALALLGQLGAVEDTADLLCRRAYGVMRVGGSLAAAYGDYERAVELARTAGIPETAASASETVAGAHRGLGEIARLRGDLVGARRLFELALDGCAIGPAGTGETRSRALVGLGRIAEAEGNTDEARYRHHQALTVALDHRNHPAAADAIEGAAGLALLEGDGERAALLLGVAVAVRGTSIAGDTDVARVATGSQGRIGDGRYAAAFERGAAMTLREALALLGTAPSGA</sequence>
<evidence type="ECO:0000256" key="1">
    <source>
        <dbReference type="ARBA" id="ARBA00005820"/>
    </source>
</evidence>
<dbReference type="EMBL" id="FZOD01000023">
    <property type="protein sequence ID" value="SNT07527.1"/>
    <property type="molecule type" value="Genomic_DNA"/>
</dbReference>
<evidence type="ECO:0000259" key="4">
    <source>
        <dbReference type="PROSITE" id="PS51755"/>
    </source>
</evidence>
<dbReference type="InterPro" id="IPR036388">
    <property type="entry name" value="WH-like_DNA-bd_sf"/>
</dbReference>